<evidence type="ECO:0000259" key="5">
    <source>
        <dbReference type="SMART" id="SM00385"/>
    </source>
</evidence>
<dbReference type="GO" id="GO:0070985">
    <property type="term" value="C:transcription factor TFIIK complex"/>
    <property type="evidence" value="ECO:0007669"/>
    <property type="project" value="EnsemblFungi"/>
</dbReference>
<dbReference type="CDD" id="cd20525">
    <property type="entry name" value="CYCLIN_CCNH_rpt2"/>
    <property type="match status" value="1"/>
</dbReference>
<reference evidence="6 7" key="1">
    <citation type="submission" date="2014-12" db="EMBL/GenBank/DDBJ databases">
        <authorList>
            <person name="Neuveglise Cecile"/>
        </authorList>
    </citation>
    <scope>NUCLEOTIDE SEQUENCE [LARGE SCALE GENOMIC DNA]</scope>
    <source>
        <strain evidence="6 7">CBS 12615</strain>
    </source>
</reference>
<sequence>MTAKVKEEPIGDKPVSSSLRITDDDLYRHSTQYRNWSFTPERLDQIRTEVNASAGSKAEKTLKQFLESHPELSREEEEAVASKAVPVTTHEELLLVNYFARMIISFAGKMNLPTEVAATAVAFFRRFFLSNSVMDIPPKEVFHTTLFFACKTENYFIGVESFAKKAKTTTDAILKHEFKLLESLNFTLMNHHPYKALHGFFLDIQNVLSGRVDMKYMGQVYTNCKKSISDALLTDAVYFYTPPQITLAILLMEDEALMMRYMQLKFGLQPDNGDGSGQSSQDSEQVSSNGINASKLLEVIKSCRSVINNKIIPAKDDAVKITAKIHYCQNPMAVIDRLKRQRESSSIASTPQPVETDSKRQKT</sequence>
<evidence type="ECO:0000256" key="4">
    <source>
        <dbReference type="SAM" id="MobiDB-lite"/>
    </source>
</evidence>
<dbReference type="InterPro" id="IPR013763">
    <property type="entry name" value="Cyclin-like_dom"/>
</dbReference>
<dbReference type="Proteomes" id="UP000054304">
    <property type="component" value="Unassembled WGS sequence"/>
</dbReference>
<dbReference type="InterPro" id="IPR006671">
    <property type="entry name" value="Cyclin_N"/>
</dbReference>
<evidence type="ECO:0000313" key="7">
    <source>
        <dbReference type="Proteomes" id="UP000054304"/>
    </source>
</evidence>
<dbReference type="Pfam" id="PF00134">
    <property type="entry name" value="Cyclin_N"/>
    <property type="match status" value="1"/>
</dbReference>
<evidence type="ECO:0000256" key="3">
    <source>
        <dbReference type="RuleBase" id="RU000383"/>
    </source>
</evidence>
<dbReference type="SUPFAM" id="SSF47954">
    <property type="entry name" value="Cyclin-like"/>
    <property type="match status" value="2"/>
</dbReference>
<dbReference type="InterPro" id="IPR027081">
    <property type="entry name" value="CyclinH/Ccl1"/>
</dbReference>
<dbReference type="GO" id="GO:0006995">
    <property type="term" value="P:cellular response to nitrogen starvation"/>
    <property type="evidence" value="ECO:0007669"/>
    <property type="project" value="EnsemblFungi"/>
</dbReference>
<dbReference type="CDD" id="cd20524">
    <property type="entry name" value="CYCLIN_CCNH_rpt1"/>
    <property type="match status" value="1"/>
</dbReference>
<dbReference type="GO" id="GO:0006367">
    <property type="term" value="P:transcription initiation at RNA polymerase II promoter"/>
    <property type="evidence" value="ECO:0007669"/>
    <property type="project" value="EnsemblFungi"/>
</dbReference>
<dbReference type="Gene3D" id="1.10.472.10">
    <property type="entry name" value="Cyclin-like"/>
    <property type="match status" value="2"/>
</dbReference>
<dbReference type="GO" id="GO:0006357">
    <property type="term" value="P:regulation of transcription by RNA polymerase II"/>
    <property type="evidence" value="ECO:0007669"/>
    <property type="project" value="InterPro"/>
</dbReference>
<evidence type="ECO:0000256" key="1">
    <source>
        <dbReference type="ARBA" id="ARBA00008638"/>
    </source>
</evidence>
<dbReference type="InterPro" id="IPR031658">
    <property type="entry name" value="Cyclin_C_2"/>
</dbReference>
<dbReference type="InterPro" id="IPR043198">
    <property type="entry name" value="Cyclin/Ssn8"/>
</dbReference>
<dbReference type="STRING" id="1245769.A0A0C7N416"/>
<dbReference type="AlphaFoldDB" id="A0A0C7N416"/>
<dbReference type="NCBIfam" id="TIGR00569">
    <property type="entry name" value="ccl1"/>
    <property type="match status" value="1"/>
</dbReference>
<keyword evidence="7" id="KW-1185">Reference proteome</keyword>
<feature type="compositionally biased region" description="Polar residues" evidence="4">
    <location>
        <begin position="344"/>
        <end position="355"/>
    </location>
</feature>
<dbReference type="GO" id="GO:1905866">
    <property type="term" value="P:positive regulation of Atg1/ULK1 kinase complex assembly"/>
    <property type="evidence" value="ECO:0007669"/>
    <property type="project" value="EnsemblFungi"/>
</dbReference>
<feature type="domain" description="Cyclin-like" evidence="5">
    <location>
        <begin position="101"/>
        <end position="182"/>
    </location>
</feature>
<dbReference type="RefSeq" id="XP_022626466.1">
    <property type="nucleotide sequence ID" value="XM_022774361.1"/>
</dbReference>
<dbReference type="SMART" id="SM00385">
    <property type="entry name" value="CYCLIN"/>
    <property type="match status" value="1"/>
</dbReference>
<proteinExistence type="inferred from homology"/>
<dbReference type="GO" id="GO:0010508">
    <property type="term" value="P:positive regulation of autophagy"/>
    <property type="evidence" value="ECO:0007669"/>
    <property type="project" value="EnsemblFungi"/>
</dbReference>
<dbReference type="OrthoDB" id="340962at2759"/>
<evidence type="ECO:0000313" key="6">
    <source>
        <dbReference type="EMBL" id="CEP60221.1"/>
    </source>
</evidence>
<name>A0A0C7N416_9SACH</name>
<dbReference type="HOGENOM" id="CLU_022620_4_2_1"/>
<dbReference type="InterPro" id="IPR036915">
    <property type="entry name" value="Cyclin-like_sf"/>
</dbReference>
<dbReference type="Pfam" id="PF16899">
    <property type="entry name" value="Cyclin_C_2"/>
    <property type="match status" value="1"/>
</dbReference>
<protein>
    <submittedName>
        <fullName evidence="6">LALA0S01e05776g1_1</fullName>
    </submittedName>
</protein>
<accession>A0A0C7N416</accession>
<feature type="region of interest" description="Disordered" evidence="4">
    <location>
        <begin position="339"/>
        <end position="363"/>
    </location>
</feature>
<evidence type="ECO:0000256" key="2">
    <source>
        <dbReference type="ARBA" id="ARBA00023127"/>
    </source>
</evidence>
<dbReference type="EMBL" id="LN736360">
    <property type="protein sequence ID" value="CEP60221.1"/>
    <property type="molecule type" value="Genomic_DNA"/>
</dbReference>
<comment type="similarity">
    <text evidence="1">Belongs to the cyclin family. Cyclin C subfamily.</text>
</comment>
<dbReference type="GO" id="GO:0006289">
    <property type="term" value="P:nucleotide-excision repair"/>
    <property type="evidence" value="ECO:0007669"/>
    <property type="project" value="EnsemblFungi"/>
</dbReference>
<dbReference type="GeneID" id="34683597"/>
<dbReference type="GO" id="GO:0016538">
    <property type="term" value="F:cyclin-dependent protein serine/threonine kinase regulator activity"/>
    <property type="evidence" value="ECO:0007669"/>
    <property type="project" value="EnsemblFungi"/>
</dbReference>
<dbReference type="PANTHER" id="PTHR10026">
    <property type="entry name" value="CYCLIN"/>
    <property type="match status" value="1"/>
</dbReference>
<gene>
    <name evidence="6" type="ORF">LALA0_S01e05776g</name>
</gene>
<keyword evidence="2 3" id="KW-0195">Cyclin</keyword>
<organism evidence="6 7">
    <name type="scientific">Lachancea lanzarotensis</name>
    <dbReference type="NCBI Taxonomy" id="1245769"/>
    <lineage>
        <taxon>Eukaryota</taxon>
        <taxon>Fungi</taxon>
        <taxon>Dikarya</taxon>
        <taxon>Ascomycota</taxon>
        <taxon>Saccharomycotina</taxon>
        <taxon>Saccharomycetes</taxon>
        <taxon>Saccharomycetales</taxon>
        <taxon>Saccharomycetaceae</taxon>
        <taxon>Lachancea</taxon>
    </lineage>
</organism>